<dbReference type="EC" id="1.1.99.14" evidence="6"/>
<gene>
    <name evidence="8" type="primary">lutA</name>
    <name evidence="8" type="ORF">Pla133_44120</name>
</gene>
<keyword evidence="3" id="KW-0677">Repeat</keyword>
<keyword evidence="2 6" id="KW-0479">Metal-binding</keyword>
<dbReference type="PROSITE" id="PS00198">
    <property type="entry name" value="4FE4S_FER_1"/>
    <property type="match status" value="2"/>
</dbReference>
<comment type="cofactor">
    <cofactor evidence="6">
        <name>[4Fe-4S] cluster</name>
        <dbReference type="ChEBI" id="CHEBI:49883"/>
    </cofactor>
    <text evidence="6">Binds 2 [4Fe-4S] clusters.</text>
</comment>
<dbReference type="Proteomes" id="UP000316921">
    <property type="component" value="Chromosome"/>
</dbReference>
<proteinExistence type="predicted"/>
<dbReference type="GO" id="GO:0046872">
    <property type="term" value="F:metal ion binding"/>
    <property type="evidence" value="ECO:0007669"/>
    <property type="project" value="UniProtKB-UniRule"/>
</dbReference>
<evidence type="ECO:0000256" key="3">
    <source>
        <dbReference type="ARBA" id="ARBA00022737"/>
    </source>
</evidence>
<organism evidence="8 9">
    <name type="scientific">Engelhardtia mirabilis</name>
    <dbReference type="NCBI Taxonomy" id="2528011"/>
    <lineage>
        <taxon>Bacteria</taxon>
        <taxon>Pseudomonadati</taxon>
        <taxon>Planctomycetota</taxon>
        <taxon>Planctomycetia</taxon>
        <taxon>Planctomycetia incertae sedis</taxon>
        <taxon>Engelhardtia</taxon>
    </lineage>
</organism>
<keyword evidence="5 6" id="KW-0411">Iron-sulfur</keyword>
<comment type="catalytic activity">
    <reaction evidence="6">
        <text>(R)-lactate + A = pyruvate + AH2</text>
        <dbReference type="Rhea" id="RHEA:15089"/>
        <dbReference type="ChEBI" id="CHEBI:13193"/>
        <dbReference type="ChEBI" id="CHEBI:15361"/>
        <dbReference type="ChEBI" id="CHEBI:16004"/>
        <dbReference type="ChEBI" id="CHEBI:17499"/>
    </reaction>
</comment>
<dbReference type="InterPro" id="IPR004017">
    <property type="entry name" value="Cys_rich_dom"/>
</dbReference>
<feature type="domain" description="4Fe-4S ferredoxin-type" evidence="7">
    <location>
        <begin position="59"/>
        <end position="83"/>
    </location>
</feature>
<evidence type="ECO:0000256" key="1">
    <source>
        <dbReference type="ARBA" id="ARBA00022485"/>
    </source>
</evidence>
<protein>
    <recommendedName>
        <fullName evidence="6">Glycolate oxidase iron-sulfur subunit</fullName>
        <ecNumber evidence="6">1.1.99.14</ecNumber>
    </recommendedName>
</protein>
<evidence type="ECO:0000313" key="9">
    <source>
        <dbReference type="Proteomes" id="UP000316921"/>
    </source>
</evidence>
<dbReference type="GO" id="GO:0051539">
    <property type="term" value="F:4 iron, 4 sulfur cluster binding"/>
    <property type="evidence" value="ECO:0007669"/>
    <property type="project" value="UniProtKB-UniRule"/>
</dbReference>
<feature type="domain" description="4Fe-4S ferredoxin-type" evidence="7">
    <location>
        <begin position="6"/>
        <end position="38"/>
    </location>
</feature>
<name>A0A518BQN7_9BACT</name>
<keyword evidence="6" id="KW-0249">Electron transport</keyword>
<dbReference type="PANTHER" id="PTHR32479:SF17">
    <property type="entry name" value="GLYCOLATE OXIDASE IRON-SULFUR SUBUNIT"/>
    <property type="match status" value="1"/>
</dbReference>
<evidence type="ECO:0000313" key="8">
    <source>
        <dbReference type="EMBL" id="QDU69293.1"/>
    </source>
</evidence>
<dbReference type="InterPro" id="IPR017896">
    <property type="entry name" value="4Fe4S_Fe-S-bd"/>
</dbReference>
<evidence type="ECO:0000256" key="6">
    <source>
        <dbReference type="PIRNR" id="PIRNR000139"/>
    </source>
</evidence>
<evidence type="ECO:0000256" key="2">
    <source>
        <dbReference type="ARBA" id="ARBA00022723"/>
    </source>
</evidence>
<dbReference type="Pfam" id="PF02754">
    <property type="entry name" value="CCG"/>
    <property type="match status" value="2"/>
</dbReference>
<comment type="catalytic activity">
    <reaction evidence="6">
        <text>glycolate + A = glyoxylate + AH2</text>
        <dbReference type="Rhea" id="RHEA:21264"/>
        <dbReference type="ChEBI" id="CHEBI:13193"/>
        <dbReference type="ChEBI" id="CHEBI:17499"/>
        <dbReference type="ChEBI" id="CHEBI:29805"/>
        <dbReference type="ChEBI" id="CHEBI:36655"/>
        <dbReference type="EC" id="1.1.99.14"/>
    </reaction>
</comment>
<evidence type="ECO:0000256" key="5">
    <source>
        <dbReference type="ARBA" id="ARBA00023014"/>
    </source>
</evidence>
<dbReference type="InterPro" id="IPR009051">
    <property type="entry name" value="Helical_ferredxn"/>
</dbReference>
<keyword evidence="6" id="KW-0813">Transport</keyword>
<dbReference type="RefSeq" id="WP_145069065.1">
    <property type="nucleotide sequence ID" value="NZ_CP036287.1"/>
</dbReference>
<reference evidence="8 9" key="1">
    <citation type="submission" date="2019-02" db="EMBL/GenBank/DDBJ databases">
        <title>Deep-cultivation of Planctomycetes and their phenomic and genomic characterization uncovers novel biology.</title>
        <authorList>
            <person name="Wiegand S."/>
            <person name="Jogler M."/>
            <person name="Boedeker C."/>
            <person name="Pinto D."/>
            <person name="Vollmers J."/>
            <person name="Rivas-Marin E."/>
            <person name="Kohn T."/>
            <person name="Peeters S.H."/>
            <person name="Heuer A."/>
            <person name="Rast P."/>
            <person name="Oberbeckmann S."/>
            <person name="Bunk B."/>
            <person name="Jeske O."/>
            <person name="Meyerdierks A."/>
            <person name="Storesund J.E."/>
            <person name="Kallscheuer N."/>
            <person name="Luecker S."/>
            <person name="Lage O.M."/>
            <person name="Pohl T."/>
            <person name="Merkel B.J."/>
            <person name="Hornburger P."/>
            <person name="Mueller R.-W."/>
            <person name="Bruemmer F."/>
            <person name="Labrenz M."/>
            <person name="Spormann A.M."/>
            <person name="Op den Camp H."/>
            <person name="Overmann J."/>
            <person name="Amann R."/>
            <person name="Jetten M.S.M."/>
            <person name="Mascher T."/>
            <person name="Medema M.H."/>
            <person name="Devos D.P."/>
            <person name="Kaster A.-K."/>
            <person name="Ovreas L."/>
            <person name="Rohde M."/>
            <person name="Galperin M.Y."/>
            <person name="Jogler C."/>
        </authorList>
    </citation>
    <scope>NUCLEOTIDE SEQUENCE [LARGE SCALE GENOMIC DNA]</scope>
    <source>
        <strain evidence="8 9">Pla133</strain>
    </source>
</reference>
<dbReference type="SUPFAM" id="SSF46548">
    <property type="entry name" value="alpha-helical ferredoxin"/>
    <property type="match status" value="1"/>
</dbReference>
<keyword evidence="9" id="KW-1185">Reference proteome</keyword>
<dbReference type="Gene3D" id="1.10.1060.10">
    <property type="entry name" value="Alpha-helical ferredoxin"/>
    <property type="match status" value="1"/>
</dbReference>
<dbReference type="PANTHER" id="PTHR32479">
    <property type="entry name" value="GLYCOLATE OXIDASE IRON-SULFUR SUBUNIT"/>
    <property type="match status" value="1"/>
</dbReference>
<dbReference type="EMBL" id="CP036287">
    <property type="protein sequence ID" value="QDU69293.1"/>
    <property type="molecule type" value="Genomic_DNA"/>
</dbReference>
<keyword evidence="1 6" id="KW-0004">4Fe-4S</keyword>
<dbReference type="PIRSF" id="PIRSF000139">
    <property type="entry name" value="Glc_ox_4Fe-4S"/>
    <property type="match status" value="1"/>
</dbReference>
<dbReference type="KEGG" id="pbap:Pla133_44120"/>
<evidence type="ECO:0000259" key="7">
    <source>
        <dbReference type="PROSITE" id="PS51379"/>
    </source>
</evidence>
<comment type="function">
    <text evidence="6">Component of a complex that catalyzes the oxidation of glycolate to glyoxylate.</text>
</comment>
<keyword evidence="4 6" id="KW-0408">Iron</keyword>
<dbReference type="Pfam" id="PF13183">
    <property type="entry name" value="Fer4_8"/>
    <property type="match status" value="1"/>
</dbReference>
<sequence>MDLHNPKDLVDHAATLDCIHCGLCLRSCPTYQLTGVESSSPRGRVHLMRAVAEGRIEAGQDFEDEMDFCLLCRHCESVCPAGVQFGPMMEVTRDGLERRRGSSLRRLARRAAFAWLLPSRWALGAAAVLARFGQMSGLDRMVRALLGERGRFIDGAPAVPPARDRRRLPAVTPRHAAATDRGSVWMLEGCVMPILLGGTNRATVQALTALGHEVRVSQAMVCCGSLHAHNGERGLARKLARKAIEAFEAEPSLPIVVNSAGCGAHLRELAHLFEAKDPWRSRAADVAARVRDFSEVAAPILAGVARADGSGEAPITAAWDAPCHLCHGQAVRQPPLDVLDSLPGVDTRPLADSESCCGSAGLYSLLRPDDSSAVLEPKLESLRRSGAQVLVTANPGCQLQWSQGIARAGLDVRVAHLAELVAERYTPAVSPES</sequence>
<evidence type="ECO:0000256" key="4">
    <source>
        <dbReference type="ARBA" id="ARBA00023004"/>
    </source>
</evidence>
<accession>A0A518BQN7</accession>
<dbReference type="InterPro" id="IPR012257">
    <property type="entry name" value="Glc_ox_4Fe-4S"/>
</dbReference>
<dbReference type="GO" id="GO:0019154">
    <property type="term" value="F:glycolate dehydrogenase activity"/>
    <property type="evidence" value="ECO:0007669"/>
    <property type="project" value="UniProtKB-EC"/>
</dbReference>
<dbReference type="AlphaFoldDB" id="A0A518BQN7"/>
<dbReference type="InterPro" id="IPR017900">
    <property type="entry name" value="4Fe4S_Fe_S_CS"/>
</dbReference>
<dbReference type="PROSITE" id="PS51379">
    <property type="entry name" value="4FE4S_FER_2"/>
    <property type="match status" value="2"/>
</dbReference>